<dbReference type="GO" id="GO:0005634">
    <property type="term" value="C:nucleus"/>
    <property type="evidence" value="ECO:0007669"/>
    <property type="project" value="TreeGrafter"/>
</dbReference>
<dbReference type="PANTHER" id="PTHR14932:SF1">
    <property type="entry name" value="RAB-LIKE PROTEIN 6"/>
    <property type="match status" value="1"/>
</dbReference>
<dbReference type="SUPFAM" id="SSF52540">
    <property type="entry name" value="P-loop containing nucleoside triphosphate hydrolases"/>
    <property type="match status" value="1"/>
</dbReference>
<accession>A0AAD9UZD3</accession>
<feature type="non-terminal residue" evidence="2">
    <location>
        <position position="109"/>
    </location>
</feature>
<proteinExistence type="predicted"/>
<dbReference type="Proteomes" id="UP001249851">
    <property type="component" value="Unassembled WGS sequence"/>
</dbReference>
<evidence type="ECO:0000313" key="2">
    <source>
        <dbReference type="EMBL" id="KAK2555347.1"/>
    </source>
</evidence>
<dbReference type="InterPro" id="IPR007936">
    <property type="entry name" value="VapE-like_dom"/>
</dbReference>
<dbReference type="GO" id="GO:0005525">
    <property type="term" value="F:GTP binding"/>
    <property type="evidence" value="ECO:0007669"/>
    <property type="project" value="InterPro"/>
</dbReference>
<dbReference type="InterPro" id="IPR027417">
    <property type="entry name" value="P-loop_NTPase"/>
</dbReference>
<dbReference type="Gene3D" id="3.40.50.300">
    <property type="entry name" value="P-loop containing nucleotide triphosphate hydrolases"/>
    <property type="match status" value="1"/>
</dbReference>
<organism evidence="2 3">
    <name type="scientific">Acropora cervicornis</name>
    <name type="common">Staghorn coral</name>
    <dbReference type="NCBI Taxonomy" id="6130"/>
    <lineage>
        <taxon>Eukaryota</taxon>
        <taxon>Metazoa</taxon>
        <taxon>Cnidaria</taxon>
        <taxon>Anthozoa</taxon>
        <taxon>Hexacorallia</taxon>
        <taxon>Scleractinia</taxon>
        <taxon>Astrocoeniina</taxon>
        <taxon>Acroporidae</taxon>
        <taxon>Acropora</taxon>
    </lineage>
</organism>
<evidence type="ECO:0000313" key="3">
    <source>
        <dbReference type="Proteomes" id="UP001249851"/>
    </source>
</evidence>
<reference evidence="2" key="2">
    <citation type="journal article" date="2023" name="Science">
        <title>Genomic signatures of disease resistance in endangered staghorn corals.</title>
        <authorList>
            <person name="Vollmer S.V."/>
            <person name="Selwyn J.D."/>
            <person name="Despard B.A."/>
            <person name="Roesel C.L."/>
        </authorList>
    </citation>
    <scope>NUCLEOTIDE SEQUENCE</scope>
    <source>
        <strain evidence="2">K2</strain>
    </source>
</reference>
<protein>
    <submittedName>
        <fullName evidence="2">Rab-like protein 6</fullName>
    </submittedName>
</protein>
<name>A0AAD9UZD3_ACRCE</name>
<comment type="caution">
    <text evidence="2">The sequence shown here is derived from an EMBL/GenBank/DDBJ whole genome shotgun (WGS) entry which is preliminary data.</text>
</comment>
<dbReference type="AlphaFoldDB" id="A0AAD9UZD3"/>
<sequence>MLSALKKWAKGGNDDSKLTTPMGVRAMCQALQRKFARGIQYNMKMIIKGDRNTGKSCLFQRLQGKPHNEEDIPTNEIQQQPLFLTGFATHGVAKEEGIRGKCRDPDLVK</sequence>
<reference evidence="2" key="1">
    <citation type="journal article" date="2023" name="G3 (Bethesda)">
        <title>Whole genome assembly and annotation of the endangered Caribbean coral Acropora cervicornis.</title>
        <authorList>
            <person name="Selwyn J.D."/>
            <person name="Vollmer S.V."/>
        </authorList>
    </citation>
    <scope>NUCLEOTIDE SEQUENCE</scope>
    <source>
        <strain evidence="2">K2</strain>
    </source>
</reference>
<gene>
    <name evidence="2" type="ORF">P5673_022978</name>
</gene>
<dbReference type="EMBL" id="JARQWQ010000063">
    <property type="protein sequence ID" value="KAK2555347.1"/>
    <property type="molecule type" value="Genomic_DNA"/>
</dbReference>
<dbReference type="Pfam" id="PF05272">
    <property type="entry name" value="VapE-like_dom"/>
    <property type="match status" value="1"/>
</dbReference>
<evidence type="ECO:0000259" key="1">
    <source>
        <dbReference type="Pfam" id="PF05272"/>
    </source>
</evidence>
<keyword evidence="3" id="KW-1185">Reference proteome</keyword>
<dbReference type="PANTHER" id="PTHR14932">
    <property type="entry name" value="RAS GTPASE-RELATED"/>
    <property type="match status" value="1"/>
</dbReference>
<feature type="domain" description="Virulence-associated protein E-like" evidence="1">
    <location>
        <begin position="12"/>
        <end position="71"/>
    </location>
</feature>
<dbReference type="GO" id="GO:0005829">
    <property type="term" value="C:cytosol"/>
    <property type="evidence" value="ECO:0007669"/>
    <property type="project" value="TreeGrafter"/>
</dbReference>
<dbReference type="InterPro" id="IPR040385">
    <property type="entry name" value="RABL6"/>
</dbReference>